<dbReference type="InterPro" id="IPR042099">
    <property type="entry name" value="ANL_N_sf"/>
</dbReference>
<gene>
    <name evidence="1" type="ORF">CDL15_Pgr025450</name>
</gene>
<dbReference type="AlphaFoldDB" id="A0A218W9N9"/>
<name>A0A218W9N9_PUNGR</name>
<dbReference type="SUPFAM" id="SSF56801">
    <property type="entry name" value="Acetyl-CoA synthetase-like"/>
    <property type="match status" value="1"/>
</dbReference>
<sequence length="175" mass="19207">MDSHKLALTESSTGTYRDIILADDYVVSLVHCRQSSSGQSYCDERFHADTTVFPYGNSANVAGPVVKELAIKGVKSMGGEVERVVLQRQFKYLPHAGPEGAISQRTYGGTLRECYFTAHKLLKCRKPLIKSDDRVLLVHLPDLDFVDAFFGCSRAGVIPVPVLPPVHSKGVDKLS</sequence>
<protein>
    <submittedName>
        <fullName evidence="1">Uncharacterized protein</fullName>
    </submittedName>
</protein>
<proteinExistence type="predicted"/>
<accession>A0A218W9N9</accession>
<dbReference type="PANTHER" id="PTHR22754">
    <property type="entry name" value="DISCO-INTERACTING PROTEIN 2 DIP2 -RELATED"/>
    <property type="match status" value="1"/>
</dbReference>
<dbReference type="EMBL" id="MTKT01004939">
    <property type="protein sequence ID" value="OWM69263.1"/>
    <property type="molecule type" value="Genomic_DNA"/>
</dbReference>
<reference evidence="2" key="1">
    <citation type="journal article" date="2017" name="Plant J.">
        <title>The pomegranate (Punica granatum L.) genome and the genomics of punicalagin biosynthesis.</title>
        <authorList>
            <person name="Qin G."/>
            <person name="Xu C."/>
            <person name="Ming R."/>
            <person name="Tang H."/>
            <person name="Guyot R."/>
            <person name="Kramer E.M."/>
            <person name="Hu Y."/>
            <person name="Yi X."/>
            <person name="Qi Y."/>
            <person name="Xu X."/>
            <person name="Gao Z."/>
            <person name="Pan H."/>
            <person name="Jian J."/>
            <person name="Tian Y."/>
            <person name="Yue Z."/>
            <person name="Xu Y."/>
        </authorList>
    </citation>
    <scope>NUCLEOTIDE SEQUENCE [LARGE SCALE GENOMIC DNA]</scope>
    <source>
        <strain evidence="2">cv. Dabenzi</strain>
    </source>
</reference>
<dbReference type="Proteomes" id="UP000197138">
    <property type="component" value="Unassembled WGS sequence"/>
</dbReference>
<comment type="caution">
    <text evidence="1">The sequence shown here is derived from an EMBL/GenBank/DDBJ whole genome shotgun (WGS) entry which is preliminary data.</text>
</comment>
<evidence type="ECO:0000313" key="1">
    <source>
        <dbReference type="EMBL" id="OWM69263.1"/>
    </source>
</evidence>
<dbReference type="Gene3D" id="3.40.50.12780">
    <property type="entry name" value="N-terminal domain of ligase-like"/>
    <property type="match status" value="1"/>
</dbReference>
<dbReference type="PANTHER" id="PTHR22754:SF32">
    <property type="entry name" value="DISCO-INTERACTING PROTEIN 2"/>
    <property type="match status" value="1"/>
</dbReference>
<organism evidence="1 2">
    <name type="scientific">Punica granatum</name>
    <name type="common">Pomegranate</name>
    <dbReference type="NCBI Taxonomy" id="22663"/>
    <lineage>
        <taxon>Eukaryota</taxon>
        <taxon>Viridiplantae</taxon>
        <taxon>Streptophyta</taxon>
        <taxon>Embryophyta</taxon>
        <taxon>Tracheophyta</taxon>
        <taxon>Spermatophyta</taxon>
        <taxon>Magnoliopsida</taxon>
        <taxon>eudicotyledons</taxon>
        <taxon>Gunneridae</taxon>
        <taxon>Pentapetalae</taxon>
        <taxon>rosids</taxon>
        <taxon>malvids</taxon>
        <taxon>Myrtales</taxon>
        <taxon>Lythraceae</taxon>
        <taxon>Punica</taxon>
    </lineage>
</organism>
<evidence type="ECO:0000313" key="2">
    <source>
        <dbReference type="Proteomes" id="UP000197138"/>
    </source>
</evidence>